<dbReference type="AlphaFoldDB" id="A0A366MA58"/>
<dbReference type="EMBL" id="NIZT01000058">
    <property type="protein sequence ID" value="RBQ22610.1"/>
    <property type="molecule type" value="Genomic_DNA"/>
</dbReference>
<dbReference type="Proteomes" id="UP000253099">
    <property type="component" value="Unassembled WGS sequence"/>
</dbReference>
<reference evidence="1 2" key="1">
    <citation type="submission" date="2018-06" db="EMBL/GenBank/DDBJ databases">
        <title>Genomic insight into two independent archaeal endosymbiosis events.</title>
        <authorList>
            <person name="Lind A.E."/>
            <person name="Lewis W.H."/>
            <person name="Spang A."/>
            <person name="Guy L."/>
            <person name="Embley M.T."/>
            <person name="Ettema T.J.G."/>
        </authorList>
    </citation>
    <scope>NUCLEOTIDE SEQUENCE [LARGE SCALE GENOMIC DNA]</scope>
    <source>
        <strain evidence="1">NOE</strain>
    </source>
</reference>
<name>A0A366MA58_9EURY</name>
<gene>
    <name evidence="1" type="ORF">ALNOE001_17140</name>
</gene>
<sequence length="85" mass="10367">MFHLNKQKMIDELEETEMELNYTYESRLSKVPAPTWFIHGPERIIKKELKILSRAKKLLAFVWAFFSMKKQIFQKFTKRVLKLIY</sequence>
<evidence type="ECO:0000313" key="2">
    <source>
        <dbReference type="Proteomes" id="UP000253099"/>
    </source>
</evidence>
<organism evidence="1 2">
    <name type="scientific">Candidatus Methanobinarius endosymbioticus</name>
    <dbReference type="NCBI Taxonomy" id="2006182"/>
    <lineage>
        <taxon>Archaea</taxon>
        <taxon>Methanobacteriati</taxon>
        <taxon>Methanobacteriota</taxon>
        <taxon>Methanomada group</taxon>
        <taxon>Methanobacteria</taxon>
        <taxon>Methanobacteriales</taxon>
        <taxon>Methanobacteriaceae</taxon>
        <taxon>Candidatus Methanobinarius</taxon>
    </lineage>
</organism>
<protein>
    <submittedName>
        <fullName evidence="1">Uncharacterized protein</fullName>
    </submittedName>
</protein>
<comment type="caution">
    <text evidence="1">The sequence shown here is derived from an EMBL/GenBank/DDBJ whole genome shotgun (WGS) entry which is preliminary data.</text>
</comment>
<keyword evidence="2" id="KW-1185">Reference proteome</keyword>
<evidence type="ECO:0000313" key="1">
    <source>
        <dbReference type="EMBL" id="RBQ22610.1"/>
    </source>
</evidence>
<proteinExistence type="predicted"/>
<accession>A0A366MA58</accession>